<dbReference type="Gene3D" id="3.30.559.10">
    <property type="entry name" value="Chloramphenicol acetyltransferase-like domain"/>
    <property type="match status" value="1"/>
</dbReference>
<dbReference type="Gene3D" id="3.40.50.12780">
    <property type="entry name" value="N-terminal domain of ligase-like"/>
    <property type="match status" value="1"/>
</dbReference>
<name>A0ABY9IZZ0_9ACTN</name>
<sequence>MTQIRPVAGSWTELLADTALRSPDRVAFGYLADGEVPAGELTYARLDSMARMIGAHLQGLGLAGRRVLLLYPSGLDYVAAFFGCLYAGAVAVPAYPPTRQARSLERIAGIIQDCGVDTALTTEEFAARLASRAPAVAGLRLVATDSVARGAAADGWTPYRADERTTAFIQYTSGSTSSPRGVVLSHGNLLSNAHVTQQAFGTSTDTRVVSWLPMYHDMGLIGSVLGTVYCGGSCVLMSPSAFAQRPARWLEAISAAGGTASGGPNFAYDLCVDRIGPEERAALDLSSWEVAFNGAEPLRPSTLRRFADAFADSGFRAEALTPCFGLAEATLLVSAKPHGTAAAVDGTPPDGSAPVVSSGIPAPGVRVEIVDPATRDLAGPGRVGEIWVSSHGVSEGYLGRPELTAVTFAATLAGTTAPRFLRTGDLGYRSGGELHVVGRLKDLIIVRGRNHYPTDIEQTVEHSHPALRPGGGAAFSLTGSGDDGAEQLAVVHELDRGFDGDCAQVVTTVRGAVAAAHRIRPHSVVLIRAGSLPRTSSGKVQRGACKAELLAGSLKTVHADHEGAAVPAADADPASAPRVSEAPRVSDGPRVPEAPRVPDGPPVPEAPRVPDGPRVPEPALPESDATEALSLLRTQLSRLLRHDDLPAGRTLIELGLDSLGTVELQHRIERELGYRIDFEEAADLTLGELAALVAAPKPTTEGPAEASPAEPVGDRPLTSNQYAQWLGHQVAPDGRAQVIASAVAVRGPLDTEALERALHGAVARHPGLRTTFPATGDGPVRRLRQDPQIDFVRHDASGLDAETLRERLTEAAYRPFDLAEGPLLRAAVFTLGADDHRLVLAIHHIVADLWSVEVLLADLDLLYPAALRGDPPLARPVGSGEPRQPAADEQERLWEYWSRELAGAPALLPLPTDGPPPGGPLPTNGSLSGRPLPTDGPLPGGPLPTDGPPPGRPLPTDGPLPGRPLPTDGPLPGGPLPAGHPRPARTASRGASVPFALGPELSARIAAAATTARTTPYTVLLAGYQILLARLSGRQDLLVATPEHGRRAADEADGIGLFAGMLVLRGKLARTDDFDSLLGRTHRTARSAAAHAGLPLPVLIERLRPRRSPGRPALAQAVITVHRPVGGHGQLAAACALGLAGARGTVGGLALESVPFTPPASQFETGVTLAEIDGQWHGVLHFDAALLRSASAGDWADQFRTVLDTVTRDSRTPLSDPRLLGPAPNTAGTGEETAELLPVHEMFARRAAIAPDRTALVWDGGALTYAELDARANRLAHRLREAGVVPESLVALCLPRSPHLVVAVLAVAKAGGAYVPLDPAHPSARTGYVLEDARPSIVLTCTETRSRLPGHDALVIDLDAEAETLAALPATGPGVPGDLDRLAYVIHTSGSSGRPKGVLVPHRGVANLFAAAADFRFDHTDVWTLFHSYAFDFSVWEMWGPLVHGGRLVLVEARETLSPPDFWELLRRHRVTVLNQTPAVFAELTAVPPPMLRGLDLRHIIFGGERLEAGHLAGWAAHGDPATRLTNMYGITEITVHATYGPLRRGTGQAPSPVPASPDAAAEVALGAPLGGTDLRLLDEDGCAVAPGEAGEICIGGRGVVRGYLGQPALTAERFVPHPDRAGERLYRSGDLARQRPDGALEYLGRADSQVKIRGHRIEPGEIAVALRAHPGVRDAFVLADRDARGRTGLTGYVVPRQAPPTAAELRAHLRDRLPEYLVPGSFRPVSALPLTVNGKVDHRALIALGRAPSDATPDNAPAGAAPQLSPTEAAVAGLVAELLETARVGRDDDLFALGWHSLLMARLALRIDDRFGVKVPLQELFVEPTVARVAASVDVGVQRAAGSAGPGGQGASRSVIARVDRSRYLAGTSGSGRLTLPESLS</sequence>
<keyword evidence="2" id="KW-0596">Phosphopantetheine</keyword>
<keyword evidence="4" id="KW-0276">Fatty acid metabolism</keyword>
<dbReference type="Pfam" id="PF00501">
    <property type="entry name" value="AMP-binding"/>
    <property type="match status" value="2"/>
</dbReference>
<evidence type="ECO:0000259" key="7">
    <source>
        <dbReference type="PROSITE" id="PS50075"/>
    </source>
</evidence>
<keyword evidence="3" id="KW-0597">Phosphoprotein</keyword>
<dbReference type="InterPro" id="IPR042099">
    <property type="entry name" value="ANL_N_sf"/>
</dbReference>
<dbReference type="PROSITE" id="PS50075">
    <property type="entry name" value="CARRIER"/>
    <property type="match status" value="2"/>
</dbReference>
<dbReference type="InterPro" id="IPR001242">
    <property type="entry name" value="Condensation_dom"/>
</dbReference>
<feature type="compositionally biased region" description="Low complexity" evidence="6">
    <location>
        <begin position="921"/>
        <end position="933"/>
    </location>
</feature>
<feature type="region of interest" description="Disordered" evidence="6">
    <location>
        <begin position="566"/>
        <end position="623"/>
    </location>
</feature>
<dbReference type="SUPFAM" id="SSF52777">
    <property type="entry name" value="CoA-dependent acyltransferases"/>
    <property type="match status" value="2"/>
</dbReference>
<organism evidence="8 9">
    <name type="scientific">Streptomyces poriferorum</name>
    <dbReference type="NCBI Taxonomy" id="2798799"/>
    <lineage>
        <taxon>Bacteria</taxon>
        <taxon>Bacillati</taxon>
        <taxon>Actinomycetota</taxon>
        <taxon>Actinomycetes</taxon>
        <taxon>Kitasatosporales</taxon>
        <taxon>Streptomycetaceae</taxon>
        <taxon>Streptomyces</taxon>
    </lineage>
</organism>
<dbReference type="InterPro" id="IPR009081">
    <property type="entry name" value="PP-bd_ACP"/>
</dbReference>
<evidence type="ECO:0000256" key="4">
    <source>
        <dbReference type="ARBA" id="ARBA00022832"/>
    </source>
</evidence>
<feature type="compositionally biased region" description="Pro residues" evidence="6">
    <location>
        <begin position="934"/>
        <end position="980"/>
    </location>
</feature>
<dbReference type="CDD" id="cd19531">
    <property type="entry name" value="LCL_NRPS-like"/>
    <property type="match status" value="1"/>
</dbReference>
<evidence type="ECO:0000256" key="1">
    <source>
        <dbReference type="ARBA" id="ARBA00001957"/>
    </source>
</evidence>
<evidence type="ECO:0000313" key="9">
    <source>
        <dbReference type="Proteomes" id="UP001235744"/>
    </source>
</evidence>
<dbReference type="Pfam" id="PF00668">
    <property type="entry name" value="Condensation"/>
    <property type="match status" value="2"/>
</dbReference>
<feature type="region of interest" description="Disordered" evidence="6">
    <location>
        <begin position="1211"/>
        <end position="1230"/>
    </location>
</feature>
<dbReference type="Gene3D" id="2.30.38.10">
    <property type="entry name" value="Luciferase, Domain 3"/>
    <property type="match status" value="1"/>
</dbReference>
<dbReference type="PANTHER" id="PTHR45527:SF1">
    <property type="entry name" value="FATTY ACID SYNTHASE"/>
    <property type="match status" value="1"/>
</dbReference>
<reference evidence="8 9" key="1">
    <citation type="submission" date="2023-03" db="EMBL/GenBank/DDBJ databases">
        <title>Isolation and description of six Streptomyces strains from soil environments, able to metabolize different microbial glucans.</title>
        <authorList>
            <person name="Widen T."/>
            <person name="Larsbrink J."/>
        </authorList>
    </citation>
    <scope>NUCLEOTIDE SEQUENCE [LARGE SCALE GENOMIC DNA]</scope>
    <source>
        <strain evidence="8 9">Alt2</strain>
    </source>
</reference>
<dbReference type="InterPro" id="IPR023213">
    <property type="entry name" value="CAT-like_dom_sf"/>
</dbReference>
<dbReference type="InterPro" id="IPR020806">
    <property type="entry name" value="PKS_PP-bd"/>
</dbReference>
<dbReference type="Gene3D" id="1.10.1200.10">
    <property type="entry name" value="ACP-like"/>
    <property type="match status" value="2"/>
</dbReference>
<gene>
    <name evidence="8" type="ORF">P8A19_38225</name>
</gene>
<dbReference type="InterPro" id="IPR020845">
    <property type="entry name" value="AMP-binding_CS"/>
</dbReference>
<dbReference type="RefSeq" id="WP_306068936.1">
    <property type="nucleotide sequence ID" value="NZ_CP120988.1"/>
</dbReference>
<dbReference type="PROSITE" id="PS00455">
    <property type="entry name" value="AMP_BINDING"/>
    <property type="match status" value="2"/>
</dbReference>
<evidence type="ECO:0000256" key="2">
    <source>
        <dbReference type="ARBA" id="ARBA00022450"/>
    </source>
</evidence>
<evidence type="ECO:0000256" key="5">
    <source>
        <dbReference type="ARBA" id="ARBA00023098"/>
    </source>
</evidence>
<dbReference type="Proteomes" id="UP001235744">
    <property type="component" value="Chromosome"/>
</dbReference>
<dbReference type="NCBIfam" id="TIGR01733">
    <property type="entry name" value="AA-adenyl-dom"/>
    <property type="match status" value="1"/>
</dbReference>
<dbReference type="InterPro" id="IPR040097">
    <property type="entry name" value="FAAL/FAAC"/>
</dbReference>
<dbReference type="Pfam" id="PF00550">
    <property type="entry name" value="PP-binding"/>
    <property type="match status" value="2"/>
</dbReference>
<dbReference type="Gene3D" id="3.30.300.30">
    <property type="match status" value="2"/>
</dbReference>
<feature type="region of interest" description="Disordered" evidence="6">
    <location>
        <begin position="906"/>
        <end position="989"/>
    </location>
</feature>
<dbReference type="PANTHER" id="PTHR45527">
    <property type="entry name" value="NONRIBOSOMAL PEPTIDE SYNTHETASE"/>
    <property type="match status" value="1"/>
</dbReference>
<dbReference type="CDD" id="cd05931">
    <property type="entry name" value="FAAL"/>
    <property type="match status" value="1"/>
</dbReference>
<dbReference type="Pfam" id="PF23024">
    <property type="entry name" value="AMP-dom_DIP2-like"/>
    <property type="match status" value="1"/>
</dbReference>
<accession>A0ABY9IZZ0</accession>
<feature type="domain" description="Carrier" evidence="7">
    <location>
        <begin position="623"/>
        <end position="700"/>
    </location>
</feature>
<feature type="compositionally biased region" description="Low complexity" evidence="6">
    <location>
        <begin position="566"/>
        <end position="577"/>
    </location>
</feature>
<dbReference type="InterPro" id="IPR036736">
    <property type="entry name" value="ACP-like_sf"/>
</dbReference>
<dbReference type="InterPro" id="IPR025110">
    <property type="entry name" value="AMP-bd_C"/>
</dbReference>
<evidence type="ECO:0000256" key="3">
    <source>
        <dbReference type="ARBA" id="ARBA00022553"/>
    </source>
</evidence>
<dbReference type="Gene3D" id="3.30.559.30">
    <property type="entry name" value="Nonribosomal peptide synthetase, condensation domain"/>
    <property type="match status" value="2"/>
</dbReference>
<feature type="region of interest" description="Disordered" evidence="6">
    <location>
        <begin position="698"/>
        <end position="717"/>
    </location>
</feature>
<keyword evidence="9" id="KW-1185">Reference proteome</keyword>
<comment type="cofactor">
    <cofactor evidence="1">
        <name>pantetheine 4'-phosphate</name>
        <dbReference type="ChEBI" id="CHEBI:47942"/>
    </cofactor>
</comment>
<dbReference type="Pfam" id="PF13193">
    <property type="entry name" value="AMP-binding_C"/>
    <property type="match status" value="1"/>
</dbReference>
<dbReference type="SUPFAM" id="SSF56801">
    <property type="entry name" value="Acetyl-CoA synthetase-like"/>
    <property type="match status" value="2"/>
</dbReference>
<proteinExistence type="predicted"/>
<evidence type="ECO:0000256" key="6">
    <source>
        <dbReference type="SAM" id="MobiDB-lite"/>
    </source>
</evidence>
<dbReference type="InterPro" id="IPR045851">
    <property type="entry name" value="AMP-bd_C_sf"/>
</dbReference>
<feature type="domain" description="Carrier" evidence="7">
    <location>
        <begin position="1763"/>
        <end position="1838"/>
    </location>
</feature>
<dbReference type="InterPro" id="IPR000873">
    <property type="entry name" value="AMP-dep_synth/lig_dom"/>
</dbReference>
<dbReference type="InterPro" id="IPR010071">
    <property type="entry name" value="AA_adenyl_dom"/>
</dbReference>
<dbReference type="SMART" id="SM00823">
    <property type="entry name" value="PKS_PP"/>
    <property type="match status" value="1"/>
</dbReference>
<feature type="compositionally biased region" description="Pro residues" evidence="6">
    <location>
        <begin position="598"/>
        <end position="607"/>
    </location>
</feature>
<dbReference type="Gene3D" id="3.40.50.980">
    <property type="match status" value="2"/>
</dbReference>
<evidence type="ECO:0000313" key="8">
    <source>
        <dbReference type="EMBL" id="WLQ60917.1"/>
    </source>
</evidence>
<dbReference type="SUPFAM" id="SSF47336">
    <property type="entry name" value="ACP-like"/>
    <property type="match status" value="2"/>
</dbReference>
<protein>
    <submittedName>
        <fullName evidence="8">Amino acid adenylation domain-containing protein</fullName>
    </submittedName>
</protein>
<dbReference type="EMBL" id="CP120988">
    <property type="protein sequence ID" value="WLQ60917.1"/>
    <property type="molecule type" value="Genomic_DNA"/>
</dbReference>
<keyword evidence="5" id="KW-0443">Lipid metabolism</keyword>